<dbReference type="GO" id="GO:0006429">
    <property type="term" value="P:leucyl-tRNA aminoacylation"/>
    <property type="evidence" value="ECO:0007669"/>
    <property type="project" value="InterPro"/>
</dbReference>
<name>A0AAD5B7V0_SILAS</name>
<dbReference type="InterPro" id="IPR004493">
    <property type="entry name" value="Leu-tRNA-synth_Ia_arc/euk"/>
</dbReference>
<keyword evidence="3" id="KW-0436">Ligase</keyword>
<reference evidence="3" key="1">
    <citation type="submission" date="2018-07" db="EMBL/GenBank/DDBJ databases">
        <title>Comparative genomics of catfishes provides insights into carnivory and benthic adaptation.</title>
        <authorList>
            <person name="Zhang Y."/>
            <person name="Wang D."/>
            <person name="Peng Z."/>
            <person name="Zheng S."/>
            <person name="Shao F."/>
            <person name="Tao W."/>
        </authorList>
    </citation>
    <scope>NUCLEOTIDE SEQUENCE</scope>
    <source>
        <strain evidence="3">Chongqing</strain>
    </source>
</reference>
<keyword evidence="4" id="KW-1185">Reference proteome</keyword>
<dbReference type="EMBL" id="MU538445">
    <property type="protein sequence ID" value="KAI5629092.1"/>
    <property type="molecule type" value="Genomic_DNA"/>
</dbReference>
<dbReference type="InterPro" id="IPR014729">
    <property type="entry name" value="Rossmann-like_a/b/a_fold"/>
</dbReference>
<comment type="caution">
    <text evidence="3">The sequence shown here is derived from an EMBL/GenBank/DDBJ whole genome shotgun (WGS) entry which is preliminary data.</text>
</comment>
<sequence>MELYGNPPQFPDEDEEEAEEKPKTSDEIIIKDKAKGKKSKAAAKAGSSKFQWDIMKSLGLKDEEIVKFSNAEHWLDYFPPLAVEDLKKMGVK</sequence>
<evidence type="ECO:0000256" key="1">
    <source>
        <dbReference type="ARBA" id="ARBA00005594"/>
    </source>
</evidence>
<gene>
    <name evidence="3" type="ORF">C0J50_12724</name>
</gene>
<dbReference type="Proteomes" id="UP001205998">
    <property type="component" value="Unassembled WGS sequence"/>
</dbReference>
<evidence type="ECO:0000256" key="2">
    <source>
        <dbReference type="SAM" id="MobiDB-lite"/>
    </source>
</evidence>
<dbReference type="GO" id="GO:0005524">
    <property type="term" value="F:ATP binding"/>
    <property type="evidence" value="ECO:0007669"/>
    <property type="project" value="InterPro"/>
</dbReference>
<comment type="similarity">
    <text evidence="1">Belongs to the class-I aminoacyl-tRNA synthetase family.</text>
</comment>
<evidence type="ECO:0000313" key="4">
    <source>
        <dbReference type="Proteomes" id="UP001205998"/>
    </source>
</evidence>
<dbReference type="GO" id="GO:0004823">
    <property type="term" value="F:leucine-tRNA ligase activity"/>
    <property type="evidence" value="ECO:0007669"/>
    <property type="project" value="InterPro"/>
</dbReference>
<dbReference type="AlphaFoldDB" id="A0AAD5B7V0"/>
<evidence type="ECO:0000313" key="3">
    <source>
        <dbReference type="EMBL" id="KAI5629092.1"/>
    </source>
</evidence>
<feature type="region of interest" description="Disordered" evidence="2">
    <location>
        <begin position="1"/>
        <end position="32"/>
    </location>
</feature>
<feature type="compositionally biased region" description="Basic and acidic residues" evidence="2">
    <location>
        <begin position="20"/>
        <end position="32"/>
    </location>
</feature>
<organism evidence="3 4">
    <name type="scientific">Silurus asotus</name>
    <name type="common">Amur catfish</name>
    <name type="synonym">Parasilurus asotus</name>
    <dbReference type="NCBI Taxonomy" id="30991"/>
    <lineage>
        <taxon>Eukaryota</taxon>
        <taxon>Metazoa</taxon>
        <taxon>Chordata</taxon>
        <taxon>Craniata</taxon>
        <taxon>Vertebrata</taxon>
        <taxon>Euteleostomi</taxon>
        <taxon>Actinopterygii</taxon>
        <taxon>Neopterygii</taxon>
        <taxon>Teleostei</taxon>
        <taxon>Ostariophysi</taxon>
        <taxon>Siluriformes</taxon>
        <taxon>Siluridae</taxon>
        <taxon>Silurus</taxon>
    </lineage>
</organism>
<proteinExistence type="inferred from homology"/>
<dbReference type="PANTHER" id="PTHR45794:SF1">
    <property type="entry name" value="LEUCINE--TRNA LIGASE, CYTOPLASMIC"/>
    <property type="match status" value="1"/>
</dbReference>
<dbReference type="Gene3D" id="3.40.50.620">
    <property type="entry name" value="HUPs"/>
    <property type="match status" value="1"/>
</dbReference>
<feature type="non-terminal residue" evidence="3">
    <location>
        <position position="92"/>
    </location>
</feature>
<dbReference type="PANTHER" id="PTHR45794">
    <property type="entry name" value="LEUCYL-TRNA SYNTHETASE"/>
    <property type="match status" value="1"/>
</dbReference>
<protein>
    <submittedName>
        <fullName evidence="3">Leucine--tRNA ligase, cytoplasmic-like</fullName>
    </submittedName>
</protein>
<accession>A0AAD5B7V0</accession>